<dbReference type="Proteomes" id="UP000681425">
    <property type="component" value="Chromosome"/>
</dbReference>
<sequence length="241" mass="24872">MSAVSENMLVAYADGELDEVNRRRVERAIADDDALAERLAAHVALRERLSGHFAPVAQEAVPDRFRALLEPQGAADNVVSLSDVREKRSGRLWTSWGMGAAIAASLVLGLGLGRSMNGEAGPVGVSGGKMVAQGSLAKALDTQLASAQGERDVRIGLSFRAKDGGWCRSFEGAAVAGVACRDGGGWRLEQAVPGSGAAGDYRQASSGDARVSATVEALIAGDPADAAGEKAARDAGWSNLN</sequence>
<evidence type="ECO:0000313" key="1">
    <source>
        <dbReference type="EMBL" id="QUT04250.1"/>
    </source>
</evidence>
<accession>A0A975K3K5</accession>
<proteinExistence type="predicted"/>
<gene>
    <name evidence="1" type="ORF">KFK14_14270</name>
</gene>
<protein>
    <submittedName>
        <fullName evidence="1">Anti-sigma factor</fullName>
    </submittedName>
</protein>
<dbReference type="AlphaFoldDB" id="A0A975K3K5"/>
<name>A0A975K3K5_9SPHN</name>
<evidence type="ECO:0000313" key="2">
    <source>
        <dbReference type="Proteomes" id="UP000681425"/>
    </source>
</evidence>
<dbReference type="EMBL" id="CP073910">
    <property type="protein sequence ID" value="QUT04250.1"/>
    <property type="molecule type" value="Genomic_DNA"/>
</dbReference>
<organism evidence="1 2">
    <name type="scientific">Sphingobium phenoxybenzoativorans</name>
    <dbReference type="NCBI Taxonomy" id="1592790"/>
    <lineage>
        <taxon>Bacteria</taxon>
        <taxon>Pseudomonadati</taxon>
        <taxon>Pseudomonadota</taxon>
        <taxon>Alphaproteobacteria</taxon>
        <taxon>Sphingomonadales</taxon>
        <taxon>Sphingomonadaceae</taxon>
        <taxon>Sphingobium</taxon>
    </lineage>
</organism>
<dbReference type="RefSeq" id="WP_212608101.1">
    <property type="nucleotide sequence ID" value="NZ_CP073910.1"/>
</dbReference>
<keyword evidence="2" id="KW-1185">Reference proteome</keyword>
<reference evidence="1" key="1">
    <citation type="submission" date="2021-04" db="EMBL/GenBank/DDBJ databases">
        <title>Isolation of p-tert-butylphenol degrading bacteria Sphingobium phenoxybenzoativorans Tas13 from active sludge.</title>
        <authorList>
            <person name="Li Y."/>
        </authorList>
    </citation>
    <scope>NUCLEOTIDE SEQUENCE</scope>
    <source>
        <strain evidence="1">Tas13</strain>
    </source>
</reference>
<dbReference type="KEGG" id="spph:KFK14_14270"/>